<keyword evidence="5 6" id="KW-0833">Ubl conjugation pathway</keyword>
<dbReference type="SMART" id="SM00213">
    <property type="entry name" value="UBQ"/>
    <property type="match status" value="1"/>
</dbReference>
<dbReference type="Gene3D" id="3.30.2410.10">
    <property type="entry name" value="Hect, E3 ligase catalytic domain"/>
    <property type="match status" value="1"/>
</dbReference>
<dbReference type="Pfam" id="PF00632">
    <property type="entry name" value="HECT"/>
    <property type="match status" value="2"/>
</dbReference>
<evidence type="ECO:0000313" key="10">
    <source>
        <dbReference type="EMBL" id="EXB41577.1"/>
    </source>
</evidence>
<feature type="compositionally biased region" description="Acidic residues" evidence="7">
    <location>
        <begin position="43"/>
        <end position="53"/>
    </location>
</feature>
<dbReference type="InterPro" id="IPR035983">
    <property type="entry name" value="Hect_E3_ubiquitin_ligase"/>
</dbReference>
<evidence type="ECO:0000256" key="7">
    <source>
        <dbReference type="SAM" id="MobiDB-lite"/>
    </source>
</evidence>
<dbReference type="PANTHER" id="PTHR11254">
    <property type="entry name" value="HECT DOMAIN UBIQUITIN-PROTEIN LIGASE"/>
    <property type="match status" value="1"/>
</dbReference>
<evidence type="ECO:0000256" key="3">
    <source>
        <dbReference type="ARBA" id="ARBA00012485"/>
    </source>
</evidence>
<dbReference type="FunFam" id="3.10.20.90:FF:000303">
    <property type="entry name" value="E3 ubiquitin-protein ligase UPL5 isoform A"/>
    <property type="match status" value="1"/>
</dbReference>
<feature type="region of interest" description="Disordered" evidence="7">
    <location>
        <begin position="31"/>
        <end position="53"/>
    </location>
</feature>
<evidence type="ECO:0000259" key="8">
    <source>
        <dbReference type="PROSITE" id="PS50053"/>
    </source>
</evidence>
<dbReference type="GO" id="GO:0005737">
    <property type="term" value="C:cytoplasm"/>
    <property type="evidence" value="ECO:0007669"/>
    <property type="project" value="TreeGrafter"/>
</dbReference>
<sequence>MSLVESAATAVDCVHQRSGAADHQYHRLSSKRKLDDYGGPNFDDYDDDDQEEGDNAIFSDLVSVRMRKDELNAVNSSSDGSPCPFSAGTSQHLDSRVFDAQSASYGTSSSRPKSTRSPSSLQFFVRMLSEGYNLVIQADANDTVKSIHERIQAITGIPLFEQRLIYRGKQLQWEQSLAECSIQNDASLQLVGRMRSTEHPHAWQVIDDMISIICRLCKGEPYSNEPKDIKSCMSEYFSMTPKEENDSATSHLQIFMSSSAPAALVMLYVSPIKENKQHSEGAVKHFLGLIRNSLHKPLYNQCAPILLEFCKLLRRVGYEDPLYVSCRNALGSLLESVASSNSSHGSALPDNVKELIGVQEIFPFVSELSERLSRDLVSSVESTGVGPLLSDVRDFSAFLLPLNKAITQQVGSRGRISVLLDGRGYKHPLYGEEIEFLHRIFRQLLCRMDQCLLKMEDHLAGKGKGDGDIAHTRWSQYLAILKELNSISKLYEDAEERFWAVLRLRRSSFCALVVNYARRTDDNQWIVNHKDVLDFESRRHLAMMMFAEVKEDYEELHEMLIDRSHLLEESFEYIGRADPESLHGGLFMEFKNEEATGPGVLREWFFLVCQAIFNPQNALFVACPHDCRRFYPNPASVVDPLHLEYFAFAGRVIALALMHKVQVGIVFDRMFFQQLAGNSLISLEDICDADPCLYSSCKKILQMDAEFIDSDALGLTFAREIEELGARRVVELCPGGKSIVVNSKNRDEYVKLLIQHQFVKSISAQVSRFGQGFADMLCKPSDSSLNMFCKFRLQTSFFQGLELQDLDLMLHGSESAISVEDWKAHTEYNGYKENDSQIVWFWKVEKLRLEKLFQRKGYSPKPVELALISRVTGIFRPFHGSLALVMTAAISRLRVLVLYVESRSYGQKHVDQCENQGMACKWCSNFHQVQAIPSRCIVEEMSTEQRKILLFFWTSVKYLPVEGFRGLASRLYIYRSSEPHDRLPSSHTCFYRLCFPPYSSMRMLQDRLRIITQEHFGSSFGTW</sequence>
<evidence type="ECO:0000259" key="9">
    <source>
        <dbReference type="PROSITE" id="PS50237"/>
    </source>
</evidence>
<dbReference type="EMBL" id="KE343797">
    <property type="protein sequence ID" value="EXB41577.1"/>
    <property type="molecule type" value="Genomic_DNA"/>
</dbReference>
<dbReference type="Gene3D" id="3.10.20.90">
    <property type="entry name" value="Phosphatidylinositol 3-kinase Catalytic Subunit, Chain A, domain 1"/>
    <property type="match status" value="1"/>
</dbReference>
<gene>
    <name evidence="10" type="ORF">L484_013654</name>
</gene>
<comment type="pathway">
    <text evidence="2">Protein modification; protein ubiquitination.</text>
</comment>
<dbReference type="PANTHER" id="PTHR11254:SF424">
    <property type="entry name" value="E3 UBIQUITIN-PROTEIN LIGASE UPL5"/>
    <property type="match status" value="1"/>
</dbReference>
<dbReference type="PRINTS" id="PR00348">
    <property type="entry name" value="UBIQUITIN"/>
</dbReference>
<dbReference type="InterPro" id="IPR029071">
    <property type="entry name" value="Ubiquitin-like_domsf"/>
</dbReference>
<proteinExistence type="predicted"/>
<dbReference type="Pfam" id="PF00240">
    <property type="entry name" value="ubiquitin"/>
    <property type="match status" value="1"/>
</dbReference>
<dbReference type="InterPro" id="IPR019956">
    <property type="entry name" value="Ubiquitin_dom"/>
</dbReference>
<evidence type="ECO:0000256" key="1">
    <source>
        <dbReference type="ARBA" id="ARBA00000885"/>
    </source>
</evidence>
<dbReference type="SUPFAM" id="SSF56204">
    <property type="entry name" value="Hect, E3 ligase catalytic domain"/>
    <property type="match status" value="2"/>
</dbReference>
<dbReference type="PROSITE" id="PS50237">
    <property type="entry name" value="HECT"/>
    <property type="match status" value="1"/>
</dbReference>
<dbReference type="InterPro" id="IPR000569">
    <property type="entry name" value="HECT_dom"/>
</dbReference>
<dbReference type="InterPro" id="IPR050409">
    <property type="entry name" value="E3_ubiq-protein_ligase"/>
</dbReference>
<feature type="active site" description="Glycyl thioester intermediate" evidence="6">
    <location>
        <position position="989"/>
    </location>
</feature>
<feature type="domain" description="HECT" evidence="9">
    <location>
        <begin position="578"/>
        <end position="1023"/>
    </location>
</feature>
<dbReference type="GO" id="GO:0000209">
    <property type="term" value="P:protein polyubiquitination"/>
    <property type="evidence" value="ECO:0007669"/>
    <property type="project" value="TreeGrafter"/>
</dbReference>
<keyword evidence="4" id="KW-0808">Transferase</keyword>
<dbReference type="EC" id="2.3.2.26" evidence="3"/>
<dbReference type="InterPro" id="IPR000626">
    <property type="entry name" value="Ubiquitin-like_dom"/>
</dbReference>
<dbReference type="FunFam" id="3.30.2160.10:FF:000019">
    <property type="entry name" value="E3 ubiquitin-protein ligase UPL5 isoform A"/>
    <property type="match status" value="1"/>
</dbReference>
<feature type="domain" description="Ubiquitin-like" evidence="8">
    <location>
        <begin position="121"/>
        <end position="197"/>
    </location>
</feature>
<dbReference type="AlphaFoldDB" id="W9QUP9"/>
<evidence type="ECO:0000313" key="11">
    <source>
        <dbReference type="Proteomes" id="UP000030645"/>
    </source>
</evidence>
<name>W9QUP9_9ROSA</name>
<dbReference type="SMART" id="SM00119">
    <property type="entry name" value="HECTc"/>
    <property type="match status" value="1"/>
</dbReference>
<dbReference type="CDD" id="cd00078">
    <property type="entry name" value="HECTc"/>
    <property type="match status" value="1"/>
</dbReference>
<dbReference type="GO" id="GO:0061630">
    <property type="term" value="F:ubiquitin protein ligase activity"/>
    <property type="evidence" value="ECO:0007669"/>
    <property type="project" value="UniProtKB-EC"/>
</dbReference>
<accession>W9QUP9</accession>
<evidence type="ECO:0000256" key="4">
    <source>
        <dbReference type="ARBA" id="ARBA00022679"/>
    </source>
</evidence>
<dbReference type="PROSITE" id="PS50053">
    <property type="entry name" value="UBIQUITIN_2"/>
    <property type="match status" value="1"/>
</dbReference>
<comment type="catalytic activity">
    <reaction evidence="1">
        <text>S-ubiquitinyl-[E2 ubiquitin-conjugating enzyme]-L-cysteine + [acceptor protein]-L-lysine = [E2 ubiquitin-conjugating enzyme]-L-cysteine + N(6)-ubiquitinyl-[acceptor protein]-L-lysine.</text>
        <dbReference type="EC" id="2.3.2.26"/>
    </reaction>
</comment>
<reference evidence="11" key="1">
    <citation type="submission" date="2013-01" db="EMBL/GenBank/DDBJ databases">
        <title>Draft Genome Sequence of a Mulberry Tree, Morus notabilis C.K. Schneid.</title>
        <authorList>
            <person name="He N."/>
            <person name="Zhao S."/>
        </authorList>
    </citation>
    <scope>NUCLEOTIDE SEQUENCE</scope>
</reference>
<dbReference type="eggNOG" id="KOG0940">
    <property type="taxonomic scope" value="Eukaryota"/>
</dbReference>
<keyword evidence="11" id="KW-1185">Reference proteome</keyword>
<dbReference type="Gene3D" id="3.90.1750.10">
    <property type="entry name" value="Hect, E3 ligase catalytic domains"/>
    <property type="match status" value="1"/>
</dbReference>
<evidence type="ECO:0000256" key="6">
    <source>
        <dbReference type="PROSITE-ProRule" id="PRU00104"/>
    </source>
</evidence>
<organism evidence="10 11">
    <name type="scientific">Morus notabilis</name>
    <dbReference type="NCBI Taxonomy" id="981085"/>
    <lineage>
        <taxon>Eukaryota</taxon>
        <taxon>Viridiplantae</taxon>
        <taxon>Streptophyta</taxon>
        <taxon>Embryophyta</taxon>
        <taxon>Tracheophyta</taxon>
        <taxon>Spermatophyta</taxon>
        <taxon>Magnoliopsida</taxon>
        <taxon>eudicotyledons</taxon>
        <taxon>Gunneridae</taxon>
        <taxon>Pentapetalae</taxon>
        <taxon>rosids</taxon>
        <taxon>fabids</taxon>
        <taxon>Rosales</taxon>
        <taxon>Moraceae</taxon>
        <taxon>Moreae</taxon>
        <taxon>Morus</taxon>
    </lineage>
</organism>
<dbReference type="GO" id="GO:0006511">
    <property type="term" value="P:ubiquitin-dependent protein catabolic process"/>
    <property type="evidence" value="ECO:0007669"/>
    <property type="project" value="TreeGrafter"/>
</dbReference>
<evidence type="ECO:0000256" key="5">
    <source>
        <dbReference type="ARBA" id="ARBA00022786"/>
    </source>
</evidence>
<dbReference type="STRING" id="981085.W9QUP9"/>
<evidence type="ECO:0000256" key="2">
    <source>
        <dbReference type="ARBA" id="ARBA00004906"/>
    </source>
</evidence>
<dbReference type="Proteomes" id="UP000030645">
    <property type="component" value="Unassembled WGS sequence"/>
</dbReference>
<dbReference type="SUPFAM" id="SSF54236">
    <property type="entry name" value="Ubiquitin-like"/>
    <property type="match status" value="1"/>
</dbReference>
<dbReference type="Gene3D" id="3.30.2160.10">
    <property type="entry name" value="Hect, E3 ligase catalytic domain"/>
    <property type="match status" value="1"/>
</dbReference>
<protein>
    <recommendedName>
        <fullName evidence="3">HECT-type E3 ubiquitin transferase</fullName>
        <ecNumber evidence="3">2.3.2.26</ecNumber>
    </recommendedName>
</protein>